<accession>A0A2N7ULA9</accession>
<evidence type="ECO:0000313" key="3">
    <source>
        <dbReference type="Proteomes" id="UP000235547"/>
    </source>
</evidence>
<feature type="signal peptide" evidence="1">
    <location>
        <begin position="1"/>
        <end position="24"/>
    </location>
</feature>
<dbReference type="RefSeq" id="WP_102587390.1">
    <property type="nucleotide sequence ID" value="NZ_BNAE01000005.1"/>
</dbReference>
<organism evidence="2 3">
    <name type="scientific">Halomonas urumqiensis</name>
    <dbReference type="NCBI Taxonomy" id="1684789"/>
    <lineage>
        <taxon>Bacteria</taxon>
        <taxon>Pseudomonadati</taxon>
        <taxon>Pseudomonadota</taxon>
        <taxon>Gammaproteobacteria</taxon>
        <taxon>Oceanospirillales</taxon>
        <taxon>Halomonadaceae</taxon>
        <taxon>Halomonas</taxon>
    </lineage>
</organism>
<sequence length="170" mass="19129">MKAPRQWEGLIACALLSAATLASADNARVWPPELSLDHTLVQTSLVTQHFSSDPEHTEDQRLLSIELHNPERWLVGAAWFRNSFDQPSWYWYAGREFPFWRPSGDITFRAKLTAGLLRGYDGDYRDKIPFNHLGVAPAALPSVGVRWGRMESDLIVFGTAGAMITVGLRF</sequence>
<evidence type="ECO:0000256" key="1">
    <source>
        <dbReference type="SAM" id="SignalP"/>
    </source>
</evidence>
<keyword evidence="1" id="KW-0732">Signal</keyword>
<dbReference type="Proteomes" id="UP000235547">
    <property type="component" value="Unassembled WGS sequence"/>
</dbReference>
<evidence type="ECO:0008006" key="4">
    <source>
        <dbReference type="Google" id="ProtNLM"/>
    </source>
</evidence>
<dbReference type="AlphaFoldDB" id="A0A2N7ULA9"/>
<keyword evidence="3" id="KW-1185">Reference proteome</keyword>
<proteinExistence type="predicted"/>
<reference evidence="2 3" key="1">
    <citation type="submission" date="2018-01" db="EMBL/GenBank/DDBJ databases">
        <title>Halomonas endophytica sp. nov., isolated from storage liquid in the stems of Populus euphratica.</title>
        <authorList>
            <person name="Chen C."/>
        </authorList>
    </citation>
    <scope>NUCLEOTIDE SEQUENCE [LARGE SCALE GENOMIC DNA]</scope>
    <source>
        <strain evidence="2 3">BZ-SZ-XJ27</strain>
    </source>
</reference>
<evidence type="ECO:0000313" key="2">
    <source>
        <dbReference type="EMBL" id="PMR81214.1"/>
    </source>
</evidence>
<comment type="caution">
    <text evidence="2">The sequence shown here is derived from an EMBL/GenBank/DDBJ whole genome shotgun (WGS) entry which is preliminary data.</text>
</comment>
<feature type="chain" id="PRO_5014892437" description="Sn-glycerol-3-phosphate transporter" evidence="1">
    <location>
        <begin position="25"/>
        <end position="170"/>
    </location>
</feature>
<protein>
    <recommendedName>
        <fullName evidence="4">Sn-glycerol-3-phosphate transporter</fullName>
    </recommendedName>
</protein>
<gene>
    <name evidence="2" type="ORF">C1H70_05715</name>
</gene>
<dbReference type="EMBL" id="PNRG01000010">
    <property type="protein sequence ID" value="PMR81214.1"/>
    <property type="molecule type" value="Genomic_DNA"/>
</dbReference>
<name>A0A2N7ULA9_9GAMM</name>
<dbReference type="OrthoDB" id="8561992at2"/>